<evidence type="ECO:0000259" key="8">
    <source>
        <dbReference type="PROSITE" id="PS50026"/>
    </source>
</evidence>
<dbReference type="Ensembl" id="ENSCABT00000021057.1">
    <property type="protein sequence ID" value="ENSCABP00000019218.1"/>
    <property type="gene ID" value="ENSCABG00000014123.1"/>
</dbReference>
<accession>A0A8C0ITZ8</accession>
<dbReference type="GeneTree" id="ENSGT00940000157928"/>
<keyword evidence="4 6" id="KW-1015">Disulfide bond</keyword>
<dbReference type="SMART" id="SM00181">
    <property type="entry name" value="EGF"/>
    <property type="match status" value="4"/>
</dbReference>
<dbReference type="GO" id="GO:0016020">
    <property type="term" value="C:membrane"/>
    <property type="evidence" value="ECO:0007669"/>
    <property type="project" value="UniProtKB-SubCell"/>
</dbReference>
<name>A0A8C0ITZ8_CHEAB</name>
<dbReference type="Gene3D" id="2.10.25.10">
    <property type="entry name" value="Laminin"/>
    <property type="match status" value="2"/>
</dbReference>
<sequence>MPGVLLLPGTLPVLPLRHIPDPVEEAPTLCLPTVSARPQSPTQAPQGQRPPDPDCSSVNRLGPKLFVTITDLGFFCLRYTVNLGEDTLSLLGCSHMCKKEIEEKKCCPGFWGTECYECPGGPEKPCSGHGTCLDGITRNGTCTCEVSTGCTVRKCHYVLVWVSLAVCECQHGVCNHGISGDGSCTCHGGYTGPKCDQGKCVACGNKRLGYAPLSSLCLRIAQDPCTSSPCSSLAVCKALSPEKYECTCKDGYHGDGKICQPINPCIINNGGCPENTTVCIYKSPGTATCQCNKGWTGDGKACVAIDNCVLETRGDCHMNADCSFIGPGQVKHTFPLSCKGELRIHGFTGSLPTLSTSRVSDLTLLTIVFLAI</sequence>
<proteinExistence type="predicted"/>
<protein>
    <submittedName>
        <fullName evidence="9">Stabilin 1</fullName>
    </submittedName>
</protein>
<gene>
    <name evidence="9" type="primary">STAB1</name>
</gene>
<comment type="caution">
    <text evidence="6">Lacks conserved residue(s) required for the propagation of feature annotation.</text>
</comment>
<evidence type="ECO:0000256" key="6">
    <source>
        <dbReference type="PROSITE-ProRule" id="PRU00076"/>
    </source>
</evidence>
<keyword evidence="3" id="KW-0472">Membrane</keyword>
<dbReference type="SUPFAM" id="SSF57196">
    <property type="entry name" value="EGF/Laminin"/>
    <property type="match status" value="2"/>
</dbReference>
<feature type="domain" description="EGF-like" evidence="8">
    <location>
        <begin position="221"/>
        <end position="260"/>
    </location>
</feature>
<dbReference type="PROSITE" id="PS50026">
    <property type="entry name" value="EGF_3"/>
    <property type="match status" value="2"/>
</dbReference>
<keyword evidence="10" id="KW-1185">Reference proteome</keyword>
<evidence type="ECO:0000256" key="1">
    <source>
        <dbReference type="ARBA" id="ARBA00004370"/>
    </source>
</evidence>
<keyword evidence="5" id="KW-0325">Glycoprotein</keyword>
<dbReference type="InterPro" id="IPR000742">
    <property type="entry name" value="EGF"/>
</dbReference>
<evidence type="ECO:0000256" key="7">
    <source>
        <dbReference type="SAM" id="MobiDB-lite"/>
    </source>
</evidence>
<reference evidence="9" key="1">
    <citation type="submission" date="2025-08" db="UniProtKB">
        <authorList>
            <consortium name="Ensembl"/>
        </authorList>
    </citation>
    <scope>IDENTIFICATION</scope>
</reference>
<dbReference type="PROSITE" id="PS00022">
    <property type="entry name" value="EGF_1"/>
    <property type="match status" value="1"/>
</dbReference>
<evidence type="ECO:0000313" key="10">
    <source>
        <dbReference type="Proteomes" id="UP000694404"/>
    </source>
</evidence>
<feature type="domain" description="EGF-like" evidence="8">
    <location>
        <begin position="163"/>
        <end position="196"/>
    </location>
</feature>
<evidence type="ECO:0000313" key="9">
    <source>
        <dbReference type="Ensembl" id="ENSCABP00000019218.1"/>
    </source>
</evidence>
<feature type="disulfide bond" evidence="6">
    <location>
        <begin position="186"/>
        <end position="195"/>
    </location>
</feature>
<organism evidence="9 10">
    <name type="scientific">Chelonoidis abingdonii</name>
    <name type="common">Abingdon island giant tortoise</name>
    <name type="synonym">Testudo abingdonii</name>
    <dbReference type="NCBI Taxonomy" id="106734"/>
    <lineage>
        <taxon>Eukaryota</taxon>
        <taxon>Metazoa</taxon>
        <taxon>Chordata</taxon>
        <taxon>Craniata</taxon>
        <taxon>Vertebrata</taxon>
        <taxon>Euteleostomi</taxon>
        <taxon>Archelosauria</taxon>
        <taxon>Testudinata</taxon>
        <taxon>Testudines</taxon>
        <taxon>Cryptodira</taxon>
        <taxon>Durocryptodira</taxon>
        <taxon>Testudinoidea</taxon>
        <taxon>Testudinidae</taxon>
        <taxon>Chelonoidis</taxon>
    </lineage>
</organism>
<evidence type="ECO:0000256" key="2">
    <source>
        <dbReference type="ARBA" id="ARBA00022536"/>
    </source>
</evidence>
<dbReference type="AlphaFoldDB" id="A0A8C0ITZ8"/>
<evidence type="ECO:0000256" key="3">
    <source>
        <dbReference type="ARBA" id="ARBA00023136"/>
    </source>
</evidence>
<evidence type="ECO:0000256" key="5">
    <source>
        <dbReference type="ARBA" id="ARBA00023180"/>
    </source>
</evidence>
<dbReference type="PANTHER" id="PTHR24038:SF8">
    <property type="entry name" value="STABILIN-1"/>
    <property type="match status" value="1"/>
</dbReference>
<comment type="subcellular location">
    <subcellularLocation>
        <location evidence="1">Membrane</location>
    </subcellularLocation>
</comment>
<dbReference type="Proteomes" id="UP000694404">
    <property type="component" value="Unplaced"/>
</dbReference>
<keyword evidence="2 6" id="KW-0245">EGF-like domain</keyword>
<dbReference type="InterPro" id="IPR024731">
    <property type="entry name" value="NELL2-like_EGF"/>
</dbReference>
<dbReference type="Pfam" id="PF12947">
    <property type="entry name" value="EGF_3"/>
    <property type="match status" value="1"/>
</dbReference>
<dbReference type="PROSITE" id="PS01186">
    <property type="entry name" value="EGF_2"/>
    <property type="match status" value="3"/>
</dbReference>
<evidence type="ECO:0000256" key="4">
    <source>
        <dbReference type="ARBA" id="ARBA00023157"/>
    </source>
</evidence>
<feature type="region of interest" description="Disordered" evidence="7">
    <location>
        <begin position="34"/>
        <end position="55"/>
    </location>
</feature>
<dbReference type="PANTHER" id="PTHR24038">
    <property type="entry name" value="STABILIN"/>
    <property type="match status" value="1"/>
</dbReference>
<feature type="compositionally biased region" description="Polar residues" evidence="7">
    <location>
        <begin position="36"/>
        <end position="46"/>
    </location>
</feature>
<reference evidence="9" key="2">
    <citation type="submission" date="2025-09" db="UniProtKB">
        <authorList>
            <consortium name="Ensembl"/>
        </authorList>
    </citation>
    <scope>IDENTIFICATION</scope>
</reference>